<dbReference type="Proteomes" id="UP000554837">
    <property type="component" value="Unassembled WGS sequence"/>
</dbReference>
<dbReference type="Gene3D" id="3.30.559.10">
    <property type="entry name" value="Chloramphenicol acetyltransferase-like domain"/>
    <property type="match status" value="1"/>
</dbReference>
<dbReference type="InterPro" id="IPR023213">
    <property type="entry name" value="CAT-like_dom_sf"/>
</dbReference>
<dbReference type="PANTHER" id="PTHR38474">
    <property type="entry name" value="SLR0299 PROTEIN"/>
    <property type="match status" value="1"/>
</dbReference>
<sequence>MSEFRVLDLSQGPRHQAFAFYRGASQPRWGLTTRLDVGPLLACVQAWRDELPGLSPLLAYHHAVLQACLAVPALRQRLVRDGHGNGQVLEWARVDASITLARSDDSFAVAYLPWGARLRDFVGPARAAIEAARVPGTDWGIGGPHGGCVYTTTLPWLDFTHFEHAHTGAFDDGTPRFAFGRFSPGGSERVEMAMNLEIHHALVDGLHVGRFVQALEALLAEPEGLW</sequence>
<organism evidence="1 2">
    <name type="scientific">Inhella inkyongensis</name>
    <dbReference type="NCBI Taxonomy" id="392593"/>
    <lineage>
        <taxon>Bacteria</taxon>
        <taxon>Pseudomonadati</taxon>
        <taxon>Pseudomonadota</taxon>
        <taxon>Betaproteobacteria</taxon>
        <taxon>Burkholderiales</taxon>
        <taxon>Sphaerotilaceae</taxon>
        <taxon>Inhella</taxon>
    </lineage>
</organism>
<proteinExistence type="predicted"/>
<keyword evidence="1" id="KW-0808">Transferase</keyword>
<gene>
    <name evidence="1" type="ORF">HNQ51_000792</name>
</gene>
<reference evidence="1 2" key="1">
    <citation type="submission" date="2020-08" db="EMBL/GenBank/DDBJ databases">
        <title>Genomic Encyclopedia of Type Strains, Phase IV (KMG-IV): sequencing the most valuable type-strain genomes for metagenomic binning, comparative biology and taxonomic classification.</title>
        <authorList>
            <person name="Goeker M."/>
        </authorList>
    </citation>
    <scope>NUCLEOTIDE SEQUENCE [LARGE SCALE GENOMIC DNA]</scope>
    <source>
        <strain evidence="1 2">DSM 23958</strain>
    </source>
</reference>
<dbReference type="GO" id="GO:0008811">
    <property type="term" value="F:chloramphenicol O-acetyltransferase activity"/>
    <property type="evidence" value="ECO:0007669"/>
    <property type="project" value="UniProtKB-EC"/>
</dbReference>
<dbReference type="EMBL" id="JACHHO010000001">
    <property type="protein sequence ID" value="MBB5203499.1"/>
    <property type="molecule type" value="Genomic_DNA"/>
</dbReference>
<name>A0A840S4R9_9BURK</name>
<keyword evidence="1" id="KW-0012">Acyltransferase</keyword>
<dbReference type="PANTHER" id="PTHR38474:SF1">
    <property type="entry name" value="SLR0299 PROTEIN"/>
    <property type="match status" value="1"/>
</dbReference>
<dbReference type="InterPro" id="IPR001707">
    <property type="entry name" value="Cmp_AcTrfase"/>
</dbReference>
<dbReference type="RefSeq" id="WP_138857450.1">
    <property type="nucleotide sequence ID" value="NZ_CP040709.1"/>
</dbReference>
<evidence type="ECO:0000313" key="1">
    <source>
        <dbReference type="EMBL" id="MBB5203499.1"/>
    </source>
</evidence>
<dbReference type="SMART" id="SM01059">
    <property type="entry name" value="CAT"/>
    <property type="match status" value="1"/>
</dbReference>
<dbReference type="OrthoDB" id="9801766at2"/>
<dbReference type="AlphaFoldDB" id="A0A840S4R9"/>
<dbReference type="EC" id="2.3.1.28" evidence="1"/>
<keyword evidence="2" id="KW-1185">Reference proteome</keyword>
<accession>A0A840S4R9</accession>
<dbReference type="SUPFAM" id="SSF52777">
    <property type="entry name" value="CoA-dependent acyltransferases"/>
    <property type="match status" value="1"/>
</dbReference>
<protein>
    <submittedName>
        <fullName evidence="1">Chloramphenicol O-acetyltransferase type A</fullName>
        <ecNumber evidence="1">2.3.1.28</ecNumber>
    </submittedName>
</protein>
<comment type="caution">
    <text evidence="1">The sequence shown here is derived from an EMBL/GenBank/DDBJ whole genome shotgun (WGS) entry which is preliminary data.</text>
</comment>
<dbReference type="Pfam" id="PF00302">
    <property type="entry name" value="CAT"/>
    <property type="match status" value="1"/>
</dbReference>
<evidence type="ECO:0000313" key="2">
    <source>
        <dbReference type="Proteomes" id="UP000554837"/>
    </source>
</evidence>